<dbReference type="RefSeq" id="WP_215583614.1">
    <property type="nucleotide sequence ID" value="NZ_CP073754.1"/>
</dbReference>
<reference evidence="6" key="1">
    <citation type="submission" date="2021-04" db="EMBL/GenBank/DDBJ databases">
        <title>Draft genome sequence data of methanotrophic Methylovulum sp. strain S1L and Methylomonas sp. strain S2AM isolated from boreal lake water columns.</title>
        <authorList>
            <person name="Rissanen A.J."/>
            <person name="Mangayil R."/>
            <person name="Svenning M.M."/>
            <person name="Khanongnuch R."/>
        </authorList>
    </citation>
    <scope>NUCLEOTIDE SEQUENCE</scope>
    <source>
        <strain evidence="6">S2AM</strain>
    </source>
</reference>
<feature type="domain" description="Transglycosylase SLT" evidence="4">
    <location>
        <begin position="477"/>
        <end position="589"/>
    </location>
</feature>
<dbReference type="Gene3D" id="1.10.530.10">
    <property type="match status" value="1"/>
</dbReference>
<feature type="domain" description="Lytic transglycosylase superhelical linker" evidence="5">
    <location>
        <begin position="399"/>
        <end position="464"/>
    </location>
</feature>
<dbReference type="Pfam" id="PF01464">
    <property type="entry name" value="SLT"/>
    <property type="match status" value="1"/>
</dbReference>
<evidence type="ECO:0000256" key="2">
    <source>
        <dbReference type="ARBA" id="ARBA00022729"/>
    </source>
</evidence>
<organism evidence="6 7">
    <name type="scientific">Methylomonas paludis</name>
    <dbReference type="NCBI Taxonomy" id="1173101"/>
    <lineage>
        <taxon>Bacteria</taxon>
        <taxon>Pseudomonadati</taxon>
        <taxon>Pseudomonadota</taxon>
        <taxon>Gammaproteobacteria</taxon>
        <taxon>Methylococcales</taxon>
        <taxon>Methylococcaceae</taxon>
        <taxon>Methylomonas</taxon>
    </lineage>
</organism>
<proteinExistence type="inferred from homology"/>
<dbReference type="PANTHER" id="PTHR37423">
    <property type="entry name" value="SOLUBLE LYTIC MUREIN TRANSGLYCOSYLASE-RELATED"/>
    <property type="match status" value="1"/>
</dbReference>
<dbReference type="Proteomes" id="UP000676649">
    <property type="component" value="Chromosome"/>
</dbReference>
<dbReference type="CDD" id="cd13401">
    <property type="entry name" value="Slt70-like"/>
    <property type="match status" value="1"/>
</dbReference>
<evidence type="ECO:0000256" key="1">
    <source>
        <dbReference type="ARBA" id="ARBA00007734"/>
    </source>
</evidence>
<dbReference type="PANTHER" id="PTHR37423:SF5">
    <property type="entry name" value="SOLUBLE LYTIC MUREIN TRANSGLYCOSYLASE"/>
    <property type="match status" value="1"/>
</dbReference>
<dbReference type="InterPro" id="IPR008258">
    <property type="entry name" value="Transglycosylase_SLT_dom_1"/>
</dbReference>
<dbReference type="InterPro" id="IPR012289">
    <property type="entry name" value="Lytic_TGlycosylase_superhlx_L"/>
</dbReference>
<dbReference type="KEGG" id="mpad:KEF85_05055"/>
<name>A0A975RAY7_9GAMM</name>
<feature type="signal peptide" evidence="3">
    <location>
        <begin position="1"/>
        <end position="21"/>
    </location>
</feature>
<dbReference type="InterPro" id="IPR023346">
    <property type="entry name" value="Lysozyme-like_dom_sf"/>
</dbReference>
<evidence type="ECO:0000259" key="5">
    <source>
        <dbReference type="Pfam" id="PF14718"/>
    </source>
</evidence>
<dbReference type="GO" id="GO:0042597">
    <property type="term" value="C:periplasmic space"/>
    <property type="evidence" value="ECO:0007669"/>
    <property type="project" value="InterPro"/>
</dbReference>
<evidence type="ECO:0000313" key="7">
    <source>
        <dbReference type="Proteomes" id="UP000676649"/>
    </source>
</evidence>
<gene>
    <name evidence="6" type="ORF">KEF85_05055</name>
</gene>
<dbReference type="InterPro" id="IPR037061">
    <property type="entry name" value="Lytic_TGlycoase_superhlx_L_sf"/>
</dbReference>
<dbReference type="Gene3D" id="1.25.20.10">
    <property type="entry name" value="Bacterial muramidases"/>
    <property type="match status" value="1"/>
</dbReference>
<evidence type="ECO:0000256" key="3">
    <source>
        <dbReference type="SAM" id="SignalP"/>
    </source>
</evidence>
<dbReference type="SUPFAM" id="SSF48435">
    <property type="entry name" value="Bacterial muramidases"/>
    <property type="match status" value="1"/>
</dbReference>
<keyword evidence="2 3" id="KW-0732">Signal</keyword>
<dbReference type="GO" id="GO:0004553">
    <property type="term" value="F:hydrolase activity, hydrolyzing O-glycosyl compounds"/>
    <property type="evidence" value="ECO:0007669"/>
    <property type="project" value="InterPro"/>
</dbReference>
<dbReference type="InterPro" id="IPR008939">
    <property type="entry name" value="Lytic_TGlycosylase_superhlx_U"/>
</dbReference>
<sequence>MWLSFRVIVLMLLLTSAVVGASEPGLSELRQAFLQAETAINENPDADYFKLAQDLKEYPLYPYLQYQWLKKHLDAESAVRQFLSDFDSSRYAKLLRHNWLLQLGKNQQWVVYMEFYRPGDDTELQCYFALAQYFNEQVPAALQTARQLWLSGKTVPDSCNSLFAKYTSSAEFTPDLVWQRFVAAWQAHNLPVATAMQALLPEPKRAEAELWLKLYRQPALLAEAADWKQNYAQADLLFASTIKLWLNQTLYPALAVWEAERHRYAIPDALNADIEKQIALELAFNRDPKAYQRLLQLPNQDNTTREWRVRAALNQQNWQEVSLAIAALTEAERRQEKWQYWQARALAGLGDSAAAQTIYQQLLNNRSFYALLAAKHLRQNLALNDKPLSIPAAEIDLLQQGREFQVTAELLALDRKPEAKRQWWYAVAGLRDHELLVAAKLAERWHWPAMAIFTLGKANAWDDMQIRFPLVYADAITDIANQLKLDPALLFGLIRQESGFDEWADSPVGAKGLMQLMPTTAQQIAQQLKENWAGDASLFNPLLNIKYGSYYYKQLLERFHGNHLLSAAAYNSGPNRVKRWQPNTQALPGDIWVETIPYRETRIYVASVMLYAQIYQQRLQRNPLQAMDLVTAVNPE</sequence>
<accession>A0A975RAY7</accession>
<keyword evidence="7" id="KW-1185">Reference proteome</keyword>
<dbReference type="Gene3D" id="1.10.1240.20">
    <property type="entry name" value="Lytic transglycosylase, superhelical linker domain"/>
    <property type="match status" value="1"/>
</dbReference>
<dbReference type="SUPFAM" id="SSF53955">
    <property type="entry name" value="Lysozyme-like"/>
    <property type="match status" value="1"/>
</dbReference>
<feature type="chain" id="PRO_5037402350" evidence="3">
    <location>
        <begin position="22"/>
        <end position="636"/>
    </location>
</feature>
<dbReference type="Pfam" id="PF14718">
    <property type="entry name" value="SLT_L"/>
    <property type="match status" value="1"/>
</dbReference>
<dbReference type="AlphaFoldDB" id="A0A975RAY7"/>
<evidence type="ECO:0000313" key="6">
    <source>
        <dbReference type="EMBL" id="QWF71838.1"/>
    </source>
</evidence>
<evidence type="ECO:0000259" key="4">
    <source>
        <dbReference type="Pfam" id="PF01464"/>
    </source>
</evidence>
<protein>
    <submittedName>
        <fullName evidence="6">Transglycosylase SLT domain-containing protein</fullName>
    </submittedName>
</protein>
<comment type="similarity">
    <text evidence="1">Belongs to the transglycosylase Slt family.</text>
</comment>
<dbReference type="EMBL" id="CP073754">
    <property type="protein sequence ID" value="QWF71838.1"/>
    <property type="molecule type" value="Genomic_DNA"/>
</dbReference>